<evidence type="ECO:0000313" key="4">
    <source>
        <dbReference type="Proteomes" id="UP000198848"/>
    </source>
</evidence>
<dbReference type="Pfam" id="PF12804">
    <property type="entry name" value="NTP_transf_3"/>
    <property type="match status" value="1"/>
</dbReference>
<dbReference type="Proteomes" id="UP000198848">
    <property type="component" value="Unassembled WGS sequence"/>
</dbReference>
<dbReference type="InterPro" id="IPR025877">
    <property type="entry name" value="MobA-like_NTP_Trfase"/>
</dbReference>
<evidence type="ECO:0000313" key="3">
    <source>
        <dbReference type="EMBL" id="SDR18551.1"/>
    </source>
</evidence>
<dbReference type="STRING" id="1095778.SAMN04489842_2701"/>
<feature type="compositionally biased region" description="Basic and acidic residues" evidence="1">
    <location>
        <begin position="7"/>
        <end position="17"/>
    </location>
</feature>
<dbReference type="InterPro" id="IPR029044">
    <property type="entry name" value="Nucleotide-diphossugar_trans"/>
</dbReference>
<dbReference type="EMBL" id="FNLC01000002">
    <property type="protein sequence ID" value="SDR18551.1"/>
    <property type="molecule type" value="Genomic_DNA"/>
</dbReference>
<feature type="region of interest" description="Disordered" evidence="1">
    <location>
        <begin position="1"/>
        <end position="20"/>
    </location>
</feature>
<gene>
    <name evidence="3" type="ORF">SAMN04489842_2701</name>
</gene>
<dbReference type="AlphaFoldDB" id="A0A1H1GZH6"/>
<reference evidence="4" key="1">
    <citation type="submission" date="2016-10" db="EMBL/GenBank/DDBJ databases">
        <authorList>
            <person name="Varghese N."/>
            <person name="Submissions S."/>
        </authorList>
    </citation>
    <scope>NUCLEOTIDE SEQUENCE [LARGE SCALE GENOMIC DNA]</scope>
    <source>
        <strain evidence="4">DSM 24767</strain>
    </source>
</reference>
<dbReference type="Gene3D" id="3.90.550.10">
    <property type="entry name" value="Spore Coat Polysaccharide Biosynthesis Protein SpsA, Chain A"/>
    <property type="match status" value="1"/>
</dbReference>
<keyword evidence="4" id="KW-1185">Reference proteome</keyword>
<accession>A0A1H1GZH6</accession>
<feature type="domain" description="MobA-like NTP transferase" evidence="2">
    <location>
        <begin position="2"/>
        <end position="129"/>
    </location>
</feature>
<proteinExistence type="predicted"/>
<keyword evidence="3" id="KW-0548">Nucleotidyltransferase</keyword>
<protein>
    <submittedName>
        <fullName evidence="3">GTP:adenosylcobinamide-phosphate guanylyltransferase</fullName>
    </submittedName>
</protein>
<evidence type="ECO:0000259" key="2">
    <source>
        <dbReference type="Pfam" id="PF12804"/>
    </source>
</evidence>
<dbReference type="GO" id="GO:0016779">
    <property type="term" value="F:nucleotidyltransferase activity"/>
    <property type="evidence" value="ECO:0007669"/>
    <property type="project" value="UniProtKB-KW"/>
</dbReference>
<name>A0A1H1GZH6_NATTX</name>
<evidence type="ECO:0000256" key="1">
    <source>
        <dbReference type="SAM" id="MobiDB-lite"/>
    </source>
</evidence>
<dbReference type="SUPFAM" id="SSF53448">
    <property type="entry name" value="Nucleotide-diphospho-sugar transferases"/>
    <property type="match status" value="1"/>
</dbReference>
<keyword evidence="3" id="KW-0808">Transferase</keyword>
<sequence length="189" mass="20181">MCGGEGTRLEGSHEKPLHPIAGDAMVDRVVAALASSAVETTYAAVSPNAPETRDHLERDDRVRTIETAGDGYVADLVAILESPAVSPPVLTVAADLPLLEESVVDRILAVHGDDDRSRTVCVPVTLKRRLDVSVDSRLEPADHLAPTGVNVVGNDHETMYVSYDPRLAVNVNRLEDAHTATELEGNGCE</sequence>
<dbReference type="RefSeq" id="WP_090382612.1">
    <property type="nucleotide sequence ID" value="NZ_FNLC01000002.1"/>
</dbReference>
<organism evidence="3 4">
    <name type="scientific">Natronobacterium texcoconense</name>
    <dbReference type="NCBI Taxonomy" id="1095778"/>
    <lineage>
        <taxon>Archaea</taxon>
        <taxon>Methanobacteriati</taxon>
        <taxon>Methanobacteriota</taxon>
        <taxon>Stenosarchaea group</taxon>
        <taxon>Halobacteria</taxon>
        <taxon>Halobacteriales</taxon>
        <taxon>Natrialbaceae</taxon>
        <taxon>Natronobacterium</taxon>
    </lineage>
</organism>
<dbReference type="OrthoDB" id="9782at2157"/>